<protein>
    <submittedName>
        <fullName evidence="1">Uncharacterized protein</fullName>
    </submittedName>
</protein>
<keyword evidence="2" id="KW-1185">Reference proteome</keyword>
<dbReference type="AlphaFoldDB" id="A0A085Z3Y9"/>
<accession>A0A085Z3Y9</accession>
<gene>
    <name evidence="1" type="ORF">IX39_00210</name>
</gene>
<organism evidence="1 2">
    <name type="scientific">Chryseobacterium formosense</name>
    <dbReference type="NCBI Taxonomy" id="236814"/>
    <lineage>
        <taxon>Bacteria</taxon>
        <taxon>Pseudomonadati</taxon>
        <taxon>Bacteroidota</taxon>
        <taxon>Flavobacteriia</taxon>
        <taxon>Flavobacteriales</taxon>
        <taxon>Weeksellaceae</taxon>
        <taxon>Chryseobacterium group</taxon>
        <taxon>Chryseobacterium</taxon>
    </lineage>
</organism>
<proteinExistence type="predicted"/>
<sequence length="352" mass="41321">MSRTRIVRGKYTKLTKGTHYMFSDDNISTYSEKNIYEEGRKDGILHGDANSYEPWKNYQNYSAYYGFIGHTINERVKLTELDMGIDLKTCVTCITLNIKHEAYNDDDKKKDSYERRKEKYYLHNWLQSFSIFMNNRGEIIRGTMDIFTYDCEYTITEDYQTPGRRIPHNLRKINVPLAKTGKELHDEIFLDKKITLKGNKVIHMDYEGEKGDGFFYNKFVAFLVEASKFNRILDFSYVFAIKNQPDDYLKKLQNYTNLAINFPLLENAIEKWGGLSLFKKYFGFFSYLQNLIGVAEDFQESEYIRGPVQLDKIVCIRSKDNGKTKTMSEDQLGNITIDTGAIYEQLKKKNKK</sequence>
<name>A0A085Z3Y9_9FLAO</name>
<evidence type="ECO:0000313" key="2">
    <source>
        <dbReference type="Proteomes" id="UP000028713"/>
    </source>
</evidence>
<dbReference type="Proteomes" id="UP000028713">
    <property type="component" value="Unassembled WGS sequence"/>
</dbReference>
<dbReference type="STRING" id="236814.IX39_00210"/>
<reference evidence="1 2" key="1">
    <citation type="submission" date="2014-07" db="EMBL/GenBank/DDBJ databases">
        <title>Genome of Chryseobacterium formosense LMG 24722.</title>
        <authorList>
            <person name="Pipes S.E."/>
            <person name="Stropko S.J."/>
            <person name="Newman J.D."/>
        </authorList>
    </citation>
    <scope>NUCLEOTIDE SEQUENCE [LARGE SCALE GENOMIC DNA]</scope>
    <source>
        <strain evidence="1 2">LMG 24722</strain>
    </source>
</reference>
<evidence type="ECO:0000313" key="1">
    <source>
        <dbReference type="EMBL" id="KFE99152.1"/>
    </source>
</evidence>
<dbReference type="EMBL" id="JPRP01000001">
    <property type="protein sequence ID" value="KFE99152.1"/>
    <property type="molecule type" value="Genomic_DNA"/>
</dbReference>
<comment type="caution">
    <text evidence="1">The sequence shown here is derived from an EMBL/GenBank/DDBJ whole genome shotgun (WGS) entry which is preliminary data.</text>
</comment>